<keyword evidence="9 11" id="KW-0472">Membrane</keyword>
<feature type="chain" id="PRO_5003272595" evidence="13">
    <location>
        <begin position="24"/>
        <end position="744"/>
    </location>
</feature>
<evidence type="ECO:0000313" key="16">
    <source>
        <dbReference type="EMBL" id="EGD60697.1"/>
    </source>
</evidence>
<keyword evidence="6" id="KW-0408">Iron</keyword>
<dbReference type="GO" id="GO:0009279">
    <property type="term" value="C:cell outer membrane"/>
    <property type="evidence" value="ECO:0007669"/>
    <property type="project" value="UniProtKB-SubCell"/>
</dbReference>
<evidence type="ECO:0000256" key="5">
    <source>
        <dbReference type="ARBA" id="ARBA00022692"/>
    </source>
</evidence>
<dbReference type="Pfam" id="PF00593">
    <property type="entry name" value="TonB_dep_Rec_b-barrel"/>
    <property type="match status" value="1"/>
</dbReference>
<dbReference type="Pfam" id="PF07715">
    <property type="entry name" value="Plug"/>
    <property type="match status" value="1"/>
</dbReference>
<dbReference type="EMBL" id="AEWJ01000013">
    <property type="protein sequence ID" value="EGD60697.1"/>
    <property type="molecule type" value="Genomic_DNA"/>
</dbReference>
<keyword evidence="17" id="KW-1185">Reference proteome</keyword>
<feature type="domain" description="TonB-dependent receptor plug" evidence="15">
    <location>
        <begin position="52"/>
        <end position="156"/>
    </location>
</feature>
<evidence type="ECO:0000256" key="9">
    <source>
        <dbReference type="ARBA" id="ARBA00023136"/>
    </source>
</evidence>
<gene>
    <name evidence="16" type="ORF">Y88_1778</name>
</gene>
<dbReference type="Proteomes" id="UP000004728">
    <property type="component" value="Unassembled WGS sequence"/>
</dbReference>
<proteinExistence type="inferred from homology"/>
<evidence type="ECO:0000256" key="4">
    <source>
        <dbReference type="ARBA" id="ARBA00022496"/>
    </source>
</evidence>
<organism evidence="16 17">
    <name type="scientific">Novosphingobium nitrogenifigens DSM 19370</name>
    <dbReference type="NCBI Taxonomy" id="983920"/>
    <lineage>
        <taxon>Bacteria</taxon>
        <taxon>Pseudomonadati</taxon>
        <taxon>Pseudomonadota</taxon>
        <taxon>Alphaproteobacteria</taxon>
        <taxon>Sphingomonadales</taxon>
        <taxon>Sphingomonadaceae</taxon>
        <taxon>Novosphingobium</taxon>
    </lineage>
</organism>
<keyword evidence="7" id="KW-0406">Ion transport</keyword>
<dbReference type="PANTHER" id="PTHR32552">
    <property type="entry name" value="FERRICHROME IRON RECEPTOR-RELATED"/>
    <property type="match status" value="1"/>
</dbReference>
<keyword evidence="8 12" id="KW-0798">TonB box</keyword>
<dbReference type="SUPFAM" id="SSF56935">
    <property type="entry name" value="Porins"/>
    <property type="match status" value="1"/>
</dbReference>
<dbReference type="PANTHER" id="PTHR32552:SF81">
    <property type="entry name" value="TONB-DEPENDENT OUTER MEMBRANE RECEPTOR"/>
    <property type="match status" value="1"/>
</dbReference>
<keyword evidence="2 11" id="KW-0813">Transport</keyword>
<name>F1Z3X9_9SPHN</name>
<comment type="caution">
    <text evidence="16">The sequence shown here is derived from an EMBL/GenBank/DDBJ whole genome shotgun (WGS) entry which is preliminary data.</text>
</comment>
<dbReference type="Gene3D" id="2.40.170.20">
    <property type="entry name" value="TonB-dependent receptor, beta-barrel domain"/>
    <property type="match status" value="1"/>
</dbReference>
<evidence type="ECO:0000256" key="2">
    <source>
        <dbReference type="ARBA" id="ARBA00022448"/>
    </source>
</evidence>
<keyword evidence="4" id="KW-0410">Iron transport</keyword>
<accession>F1Z3X9</accession>
<keyword evidence="10 11" id="KW-0998">Cell outer membrane</keyword>
<evidence type="ECO:0000313" key="17">
    <source>
        <dbReference type="Proteomes" id="UP000004728"/>
    </source>
</evidence>
<dbReference type="InterPro" id="IPR012910">
    <property type="entry name" value="Plug_dom"/>
</dbReference>
<evidence type="ECO:0000259" key="15">
    <source>
        <dbReference type="Pfam" id="PF07715"/>
    </source>
</evidence>
<protein>
    <submittedName>
        <fullName evidence="16">TonB-dependent receptor</fullName>
    </submittedName>
</protein>
<evidence type="ECO:0000256" key="11">
    <source>
        <dbReference type="PROSITE-ProRule" id="PRU01360"/>
    </source>
</evidence>
<feature type="signal peptide" evidence="13">
    <location>
        <begin position="1"/>
        <end position="23"/>
    </location>
</feature>
<keyword evidence="3 11" id="KW-1134">Transmembrane beta strand</keyword>
<evidence type="ECO:0000256" key="12">
    <source>
        <dbReference type="RuleBase" id="RU003357"/>
    </source>
</evidence>
<keyword evidence="16" id="KW-0675">Receptor</keyword>
<dbReference type="GO" id="GO:0006826">
    <property type="term" value="P:iron ion transport"/>
    <property type="evidence" value="ECO:0007669"/>
    <property type="project" value="UniProtKB-KW"/>
</dbReference>
<comment type="similarity">
    <text evidence="11 12">Belongs to the TonB-dependent receptor family.</text>
</comment>
<dbReference type="InterPro" id="IPR039426">
    <property type="entry name" value="TonB-dep_rcpt-like"/>
</dbReference>
<evidence type="ECO:0000256" key="8">
    <source>
        <dbReference type="ARBA" id="ARBA00023077"/>
    </source>
</evidence>
<dbReference type="InterPro" id="IPR036942">
    <property type="entry name" value="Beta-barrel_TonB_sf"/>
</dbReference>
<keyword evidence="13" id="KW-0732">Signal</keyword>
<feature type="domain" description="TonB-dependent receptor-like beta-barrel" evidence="14">
    <location>
        <begin position="254"/>
        <end position="712"/>
    </location>
</feature>
<sequence>MRKWPFFVAVCVSAMTGALPALAQEAPQDTGAQAPQSGEILVTGRGRSESLLKAPIADTAFSHQAIADANLKQTGDALSLVPNVSFTKSDNSGTAFITIRGISQVRNGESPVAVVVDGVQQVTARQFTQDLYDIDQMEVMRGPQGALYGRNAIGGAIIINTRAPTNDFTADARASYGNGDDYRIAGSVSGPILKDKVQFRLTASYRDFGGLLNNVYLNRHPDFSRELSLRGAFHFDLAPGLTADLRGSYALTSGGALNWVYQPAKFAANSCYLDTSNPFGGPAGDANRVTRDLCANNLGHDRREVYETSLKVAYQMPFATISNVLAYIDLAEDSRADQFPYSASRNVYGTDGTQTQFERVKAWSDEFRITSPNAQSLRWMVGSYFLDTRRFISSSTGVDEGNGILQVTYQPHFNDPLNPTNSFLADHNHNQAYAFFGNLAYDLTSKLEASFGFRYDHDNHRQTIRADSTAGVPSGCTVGNPDACVRETSFHRSQPKVTINYRPTSNLTIFADYGIGFRSGQYNQAGAAASANLPGVYDLAKPESAYTTEGGIKARLFDGKLRLTATGFHTIDENSFYFLFVGAVGAQILVNIDKAELNGAEFEAQYSPVKGLDFYGNVGFTLSSIKAFSYNSALVGNKAPYIPDMTGLVGAQYRRELANGLGLFSRLEMEHHGKQYWDPENSTPRNAFEIVNAQLGLEAPDKRWSVTGYVRNAFDHKYNAEYVTGGFAMPAQPRSYGIELKGRF</sequence>
<evidence type="ECO:0000256" key="10">
    <source>
        <dbReference type="ARBA" id="ARBA00023237"/>
    </source>
</evidence>
<dbReference type="STRING" id="983920.Y88_1778"/>
<evidence type="ECO:0000256" key="6">
    <source>
        <dbReference type="ARBA" id="ARBA00023004"/>
    </source>
</evidence>
<evidence type="ECO:0000256" key="7">
    <source>
        <dbReference type="ARBA" id="ARBA00023065"/>
    </source>
</evidence>
<dbReference type="PROSITE" id="PS52016">
    <property type="entry name" value="TONB_DEPENDENT_REC_3"/>
    <property type="match status" value="1"/>
</dbReference>
<dbReference type="eggNOG" id="COG4774">
    <property type="taxonomic scope" value="Bacteria"/>
</dbReference>
<dbReference type="HOGENOM" id="CLU_008287_15_2_5"/>
<keyword evidence="5 11" id="KW-0812">Transmembrane</keyword>
<comment type="subcellular location">
    <subcellularLocation>
        <location evidence="1 11">Cell outer membrane</location>
        <topology evidence="1 11">Multi-pass membrane protein</topology>
    </subcellularLocation>
</comment>
<dbReference type="AlphaFoldDB" id="F1Z3X9"/>
<evidence type="ECO:0000256" key="1">
    <source>
        <dbReference type="ARBA" id="ARBA00004571"/>
    </source>
</evidence>
<evidence type="ECO:0000256" key="3">
    <source>
        <dbReference type="ARBA" id="ARBA00022452"/>
    </source>
</evidence>
<evidence type="ECO:0000256" key="13">
    <source>
        <dbReference type="SAM" id="SignalP"/>
    </source>
</evidence>
<evidence type="ECO:0000259" key="14">
    <source>
        <dbReference type="Pfam" id="PF00593"/>
    </source>
</evidence>
<dbReference type="OrthoDB" id="9775095at2"/>
<dbReference type="InterPro" id="IPR000531">
    <property type="entry name" value="Beta-barrel_TonB"/>
</dbReference>
<reference evidence="16 17" key="1">
    <citation type="journal article" date="2012" name="J. Bacteriol.">
        <title>Draft Genome Sequence of Novosphingobium nitrogenifigens Y88T.</title>
        <authorList>
            <person name="Strabala T.J."/>
            <person name="Macdonald L."/>
            <person name="Liu V."/>
            <person name="Smit A.M."/>
        </authorList>
    </citation>
    <scope>NUCLEOTIDE SEQUENCE [LARGE SCALE GENOMIC DNA]</scope>
    <source>
        <strain evidence="16 17">DSM 19370</strain>
    </source>
</reference>
<dbReference type="InParanoid" id="F1Z3X9"/>
<dbReference type="RefSeq" id="WP_008068627.1">
    <property type="nucleotide sequence ID" value="NZ_AQWK01000010.1"/>
</dbReference>